<accession>A0A5A9N547</accession>
<dbReference type="AlphaFoldDB" id="A0A5A9N547"/>
<dbReference type="EMBL" id="SOYY01000022">
    <property type="protein sequence ID" value="KAA0704830.1"/>
    <property type="molecule type" value="Genomic_DNA"/>
</dbReference>
<dbReference type="InterPro" id="IPR040505">
    <property type="entry name" value="DUF5537"/>
</dbReference>
<sequence length="201" mass="22801">MRATAAGGSENDRLTPDGTHKSTAAAASLFKPAPLHRTPQRDWLKCLIEIYICLHKLWRIISTSQQDDVLIKHNSSVPLTYPEFHVYRSHNLTRFAHRKEFSLGNPKPLVFGADYLTSFPSVLLPATTPYVSERLGLSQNYKNSLTSLRAHNFFSVQSYPDPLLGATSSFFQRLTEISSLEAETVRQEKIRKLKKINRQDS</sequence>
<keyword evidence="3" id="KW-1185">Reference proteome</keyword>
<dbReference type="Proteomes" id="UP000324632">
    <property type="component" value="Chromosome 22"/>
</dbReference>
<dbReference type="Pfam" id="PF17690">
    <property type="entry name" value="DUF5537"/>
    <property type="match status" value="1"/>
</dbReference>
<feature type="compositionally biased region" description="Basic and acidic residues" evidence="1">
    <location>
        <begin position="10"/>
        <end position="20"/>
    </location>
</feature>
<comment type="caution">
    <text evidence="2">The sequence shown here is derived from an EMBL/GenBank/DDBJ whole genome shotgun (WGS) entry which is preliminary data.</text>
</comment>
<protein>
    <submittedName>
        <fullName evidence="2">Uncharacterized protein</fullName>
    </submittedName>
</protein>
<gene>
    <name evidence="2" type="ORF">E1301_Tti000855</name>
</gene>
<feature type="region of interest" description="Disordered" evidence="1">
    <location>
        <begin position="1"/>
        <end position="20"/>
    </location>
</feature>
<name>A0A5A9N547_9TELE</name>
<organism evidence="2 3">
    <name type="scientific">Triplophysa tibetana</name>
    <dbReference type="NCBI Taxonomy" id="1572043"/>
    <lineage>
        <taxon>Eukaryota</taxon>
        <taxon>Metazoa</taxon>
        <taxon>Chordata</taxon>
        <taxon>Craniata</taxon>
        <taxon>Vertebrata</taxon>
        <taxon>Euteleostomi</taxon>
        <taxon>Actinopterygii</taxon>
        <taxon>Neopterygii</taxon>
        <taxon>Teleostei</taxon>
        <taxon>Ostariophysi</taxon>
        <taxon>Cypriniformes</taxon>
        <taxon>Nemacheilidae</taxon>
        <taxon>Triplophysa</taxon>
    </lineage>
</organism>
<evidence type="ECO:0000256" key="1">
    <source>
        <dbReference type="SAM" id="MobiDB-lite"/>
    </source>
</evidence>
<proteinExistence type="predicted"/>
<reference evidence="2 3" key="1">
    <citation type="journal article" date="2019" name="Mol. Ecol. Resour.">
        <title>Chromosome-level genome assembly of Triplophysa tibetana, a fish adapted to the harsh high-altitude environment of the Tibetan Plateau.</title>
        <authorList>
            <person name="Yang X."/>
            <person name="Liu H."/>
            <person name="Ma Z."/>
            <person name="Zou Y."/>
            <person name="Zou M."/>
            <person name="Mao Y."/>
            <person name="Li X."/>
            <person name="Wang H."/>
            <person name="Chen T."/>
            <person name="Wang W."/>
            <person name="Yang R."/>
        </authorList>
    </citation>
    <scope>NUCLEOTIDE SEQUENCE [LARGE SCALE GENOMIC DNA]</scope>
    <source>
        <strain evidence="2">TTIB1903HZAU</strain>
        <tissue evidence="2">Muscle</tissue>
    </source>
</reference>
<evidence type="ECO:0000313" key="3">
    <source>
        <dbReference type="Proteomes" id="UP000324632"/>
    </source>
</evidence>
<evidence type="ECO:0000313" key="2">
    <source>
        <dbReference type="EMBL" id="KAA0704830.1"/>
    </source>
</evidence>